<evidence type="ECO:0000313" key="2">
    <source>
        <dbReference type="EMBL" id="VBB42654.1"/>
    </source>
</evidence>
<dbReference type="Pfam" id="PF07321">
    <property type="entry name" value="YscO"/>
    <property type="match status" value="1"/>
</dbReference>
<reference evidence="2" key="1">
    <citation type="submission" date="2018-07" db="EMBL/GenBank/DDBJ databases">
        <authorList>
            <consortium name="Genoscope - CEA"/>
            <person name="William W."/>
        </authorList>
    </citation>
    <scope>NUCLEOTIDE SEQUENCE</scope>
    <source>
        <strain evidence="2">IK1</strain>
    </source>
</reference>
<dbReference type="Gene3D" id="1.10.287.1700">
    <property type="match status" value="1"/>
</dbReference>
<feature type="coiled-coil region" evidence="1">
    <location>
        <begin position="80"/>
        <end position="149"/>
    </location>
</feature>
<dbReference type="InterPro" id="IPR009929">
    <property type="entry name" value="T3SS_YscO"/>
</dbReference>
<protein>
    <submittedName>
        <fullName evidence="2">Uncharacterized protein</fullName>
    </submittedName>
</protein>
<sequence length="167" mass="19587">MSTTSFDVLLRVRDLRESSAANLLKNRAATYAQTQENVRRTQEGLKSYRTWRIEEESGLFRQITNRRVTVRGLADLKGQVHSLREKEMILEESAAQAETNRQTAQEALNEAKKAYFVSVRQRKKLDGYEAVLREAMRRESERLEEVEMEIFQRSRIRILMEDPHELA</sequence>
<accession>A0A653A3R8</accession>
<dbReference type="InterPro" id="IPR053716">
    <property type="entry name" value="Flag_assembly_chemotaxis_eff"/>
</dbReference>
<name>A0A653A3R8_UNCDX</name>
<proteinExistence type="predicted"/>
<organism evidence="2">
    <name type="scientific">Uncultured Desulfatiglans sp</name>
    <dbReference type="NCBI Taxonomy" id="1748965"/>
    <lineage>
        <taxon>Bacteria</taxon>
        <taxon>Pseudomonadati</taxon>
        <taxon>Thermodesulfobacteriota</taxon>
        <taxon>Desulfobacteria</taxon>
        <taxon>Desulfatiglandales</taxon>
        <taxon>Desulfatiglandaceae</taxon>
        <taxon>Desulfatiglans</taxon>
        <taxon>environmental samples</taxon>
    </lineage>
</organism>
<dbReference type="EMBL" id="UPXX01000013">
    <property type="protein sequence ID" value="VBB42654.1"/>
    <property type="molecule type" value="Genomic_DNA"/>
</dbReference>
<evidence type="ECO:0000256" key="1">
    <source>
        <dbReference type="SAM" id="Coils"/>
    </source>
</evidence>
<gene>
    <name evidence="2" type="ORF">TRIP_B200794</name>
</gene>
<dbReference type="AlphaFoldDB" id="A0A653A3R8"/>
<keyword evidence="1" id="KW-0175">Coiled coil</keyword>